<evidence type="ECO:0000313" key="2">
    <source>
        <dbReference type="Proteomes" id="UP000254537"/>
    </source>
</evidence>
<evidence type="ECO:0000313" key="1">
    <source>
        <dbReference type="EMBL" id="AXK40107.1"/>
    </source>
</evidence>
<dbReference type="EMBL" id="CP031337">
    <property type="protein sequence ID" value="AXK40107.1"/>
    <property type="molecule type" value="Genomic_DNA"/>
</dbReference>
<organism evidence="1 2">
    <name type="scientific">Crenobacter cavernae</name>
    <dbReference type="NCBI Taxonomy" id="2290923"/>
    <lineage>
        <taxon>Bacteria</taxon>
        <taxon>Pseudomonadati</taxon>
        <taxon>Pseudomonadota</taxon>
        <taxon>Betaproteobacteria</taxon>
        <taxon>Neisseriales</taxon>
        <taxon>Neisseriaceae</taxon>
        <taxon>Crenobacter</taxon>
    </lineage>
</organism>
<protein>
    <submittedName>
        <fullName evidence="1">Uncharacterized protein</fullName>
    </submittedName>
</protein>
<dbReference type="OrthoDB" id="1441420at2"/>
<dbReference type="KEGG" id="ccah:DWG20_11995"/>
<reference evidence="1 2" key="1">
    <citation type="submission" date="2018-07" db="EMBL/GenBank/DDBJ databases">
        <title>Crenobacter cavernae sp. nov., isolated from a karst cave.</title>
        <authorList>
            <person name="Zhu H."/>
        </authorList>
    </citation>
    <scope>NUCLEOTIDE SEQUENCE [LARGE SCALE GENOMIC DNA]</scope>
    <source>
        <strain evidence="1 2">K1W11S-77</strain>
    </source>
</reference>
<gene>
    <name evidence="1" type="ORF">DWG20_11995</name>
</gene>
<dbReference type="AlphaFoldDB" id="A0A345Y855"/>
<sequence length="105" mass="11481">MSEILEHYRVNLYSIGGKQEGKIVLHCGNGHTLNLVFVDSTGALPPNTFDVSSKTGTAHASFVMYQHYLDLVRNEGPCRVSFIDGAVSPSFRVQSKLEDPGEGQL</sequence>
<proteinExistence type="predicted"/>
<name>A0A345Y855_9NEIS</name>
<dbReference type="RefSeq" id="WP_115434037.1">
    <property type="nucleotide sequence ID" value="NZ_CP031337.1"/>
</dbReference>
<accession>A0A345Y855</accession>
<dbReference type="Proteomes" id="UP000254537">
    <property type="component" value="Chromosome"/>
</dbReference>